<evidence type="ECO:0000256" key="7">
    <source>
        <dbReference type="ARBA" id="ARBA00022968"/>
    </source>
</evidence>
<dbReference type="EMBL" id="JAFNEN010000275">
    <property type="protein sequence ID" value="KAG8187271.1"/>
    <property type="molecule type" value="Genomic_DNA"/>
</dbReference>
<evidence type="ECO:0000259" key="12">
    <source>
        <dbReference type="Pfam" id="PF00852"/>
    </source>
</evidence>
<keyword evidence="8 11" id="KW-1133">Transmembrane helix</keyword>
<evidence type="ECO:0000256" key="10">
    <source>
        <dbReference type="ARBA" id="ARBA00023180"/>
    </source>
</evidence>
<name>A0AAV6UUS7_9ARAC</name>
<dbReference type="GO" id="GO:0046920">
    <property type="term" value="F:alpha-(1-&gt;3)-fucosyltransferase activity"/>
    <property type="evidence" value="ECO:0007669"/>
    <property type="project" value="TreeGrafter"/>
</dbReference>
<comment type="subcellular location">
    <subcellularLocation>
        <location evidence="1 11">Golgi apparatus</location>
        <location evidence="1 11">Golgi stack membrane</location>
        <topology evidence="1 11">Single-pass type II membrane protein</topology>
    </subcellularLocation>
</comment>
<proteinExistence type="inferred from homology"/>
<comment type="caution">
    <text evidence="14">The sequence shown here is derived from an EMBL/GenBank/DDBJ whole genome shotgun (WGS) entry which is preliminary data.</text>
</comment>
<keyword evidence="5 11" id="KW-0808">Transferase</keyword>
<evidence type="ECO:0000256" key="11">
    <source>
        <dbReference type="RuleBase" id="RU003832"/>
    </source>
</evidence>
<evidence type="ECO:0000256" key="4">
    <source>
        <dbReference type="ARBA" id="ARBA00022676"/>
    </source>
</evidence>
<evidence type="ECO:0000313" key="14">
    <source>
        <dbReference type="EMBL" id="KAG8187271.1"/>
    </source>
</evidence>
<evidence type="ECO:0000256" key="5">
    <source>
        <dbReference type="ARBA" id="ARBA00022679"/>
    </source>
</evidence>
<evidence type="ECO:0000256" key="6">
    <source>
        <dbReference type="ARBA" id="ARBA00022692"/>
    </source>
</evidence>
<keyword evidence="15" id="KW-1185">Reference proteome</keyword>
<evidence type="ECO:0000256" key="8">
    <source>
        <dbReference type="ARBA" id="ARBA00022989"/>
    </source>
</evidence>
<reference evidence="14 15" key="1">
    <citation type="journal article" date="2022" name="Nat. Ecol. Evol.">
        <title>A masculinizing supergene underlies an exaggerated male reproductive morph in a spider.</title>
        <authorList>
            <person name="Hendrickx F."/>
            <person name="De Corte Z."/>
            <person name="Sonet G."/>
            <person name="Van Belleghem S.M."/>
            <person name="Kostlbacher S."/>
            <person name="Vangestel C."/>
        </authorList>
    </citation>
    <scope>NUCLEOTIDE SEQUENCE [LARGE SCALE GENOMIC DNA]</scope>
    <source>
        <strain evidence="14">W744_W776</strain>
    </source>
</reference>
<evidence type="ECO:0000256" key="2">
    <source>
        <dbReference type="ARBA" id="ARBA00004922"/>
    </source>
</evidence>
<protein>
    <recommendedName>
        <fullName evidence="11">Fucosyltransferase</fullName>
        <ecNumber evidence="11">2.4.1.-</ecNumber>
    </recommendedName>
</protein>
<keyword evidence="6 11" id="KW-0812">Transmembrane</keyword>
<comment type="pathway">
    <text evidence="2">Protein modification; protein glycosylation.</text>
</comment>
<dbReference type="EC" id="2.4.1.-" evidence="11"/>
<sequence length="469" mass="54805">MFKFFYRFCFRKRNFRSKVALLIVGIVIVFYILIITLNEIENNLEEEPISISEFQSINQAQELSKDDKYPIVIWWTPFTGDSGSFKKCGHNKCFFTDQKKYFSDPRTRAFLFYGSDFKPTDLPLPRSPLHDWALLHEESPKNNFLFSMEKVMKLFNHTATFRRESDLPLTLQYLESLEKIPSTKYFVPTSAKNDKGKTIAPVVYLHSDCNTPSERDSYVEELMKIMPVDSYGKCLQNKPLPSHLVDPARNMLSHEVFELLSQYKFHLAFENAVCDDYITEKLWRPLTVGSVPVYFGSPSVEDWLPNPESAILIKNFRNPKHLAEHLMSLHSNTEAYERHLEHKTKGKITNQRLKDAMAQRDWGINNDPNQKNFIECFECLVCRRVAENFRRDQKNIERLKFRSRFEHYGCPKPVGNNTLKTDGVGWWPELYDKAVYEAHAMENLMAKGRNYSSTDFYQEVIDLLENGAG</sequence>
<dbReference type="SUPFAM" id="SSF53756">
    <property type="entry name" value="UDP-Glycosyltransferase/glycogen phosphorylase"/>
    <property type="match status" value="1"/>
</dbReference>
<dbReference type="FunFam" id="3.40.50.11660:FF:000002">
    <property type="entry name" value="Alpha-(1,3)-fucosyltransferase"/>
    <property type="match status" value="1"/>
</dbReference>
<keyword evidence="9 11" id="KW-0472">Membrane</keyword>
<keyword evidence="10" id="KW-0325">Glycoprotein</keyword>
<evidence type="ECO:0000313" key="15">
    <source>
        <dbReference type="Proteomes" id="UP000827092"/>
    </source>
</evidence>
<evidence type="ECO:0000256" key="1">
    <source>
        <dbReference type="ARBA" id="ARBA00004447"/>
    </source>
</evidence>
<dbReference type="PANTHER" id="PTHR11929">
    <property type="entry name" value="ALPHA- 1,3 -FUCOSYLTRANSFERASE"/>
    <property type="match status" value="1"/>
</dbReference>
<dbReference type="InterPro" id="IPR031481">
    <property type="entry name" value="Glyco_tran_10_N"/>
</dbReference>
<evidence type="ECO:0000256" key="9">
    <source>
        <dbReference type="ARBA" id="ARBA00023136"/>
    </source>
</evidence>
<accession>A0AAV6UUS7</accession>
<dbReference type="Pfam" id="PF17039">
    <property type="entry name" value="Glyco_tran_10_N"/>
    <property type="match status" value="1"/>
</dbReference>
<dbReference type="InterPro" id="IPR001503">
    <property type="entry name" value="Glyco_trans_10"/>
</dbReference>
<dbReference type="Pfam" id="PF00852">
    <property type="entry name" value="Glyco_transf_10"/>
    <property type="match status" value="1"/>
</dbReference>
<evidence type="ECO:0000259" key="13">
    <source>
        <dbReference type="Pfam" id="PF17039"/>
    </source>
</evidence>
<dbReference type="Gene3D" id="3.40.50.11660">
    <property type="entry name" value="Glycosyl transferase family 10, C-terminal domain"/>
    <property type="match status" value="1"/>
</dbReference>
<keyword evidence="4 11" id="KW-0328">Glycosyltransferase</keyword>
<keyword evidence="11" id="KW-0333">Golgi apparatus</keyword>
<feature type="transmembrane region" description="Helical" evidence="11">
    <location>
        <begin position="20"/>
        <end position="37"/>
    </location>
</feature>
<keyword evidence="7" id="KW-0735">Signal-anchor</keyword>
<organism evidence="14 15">
    <name type="scientific">Oedothorax gibbosus</name>
    <dbReference type="NCBI Taxonomy" id="931172"/>
    <lineage>
        <taxon>Eukaryota</taxon>
        <taxon>Metazoa</taxon>
        <taxon>Ecdysozoa</taxon>
        <taxon>Arthropoda</taxon>
        <taxon>Chelicerata</taxon>
        <taxon>Arachnida</taxon>
        <taxon>Araneae</taxon>
        <taxon>Araneomorphae</taxon>
        <taxon>Entelegynae</taxon>
        <taxon>Araneoidea</taxon>
        <taxon>Linyphiidae</taxon>
        <taxon>Erigoninae</taxon>
        <taxon>Oedothorax</taxon>
    </lineage>
</organism>
<dbReference type="GO" id="GO:0032580">
    <property type="term" value="C:Golgi cisterna membrane"/>
    <property type="evidence" value="ECO:0007669"/>
    <property type="project" value="UniProtKB-SubCell"/>
</dbReference>
<dbReference type="AlphaFoldDB" id="A0AAV6UUS7"/>
<dbReference type="InterPro" id="IPR038577">
    <property type="entry name" value="GT10-like_C_sf"/>
</dbReference>
<feature type="domain" description="Fucosyltransferase C-terminal" evidence="12">
    <location>
        <begin position="202"/>
        <end position="386"/>
    </location>
</feature>
<dbReference type="Proteomes" id="UP000827092">
    <property type="component" value="Unassembled WGS sequence"/>
</dbReference>
<evidence type="ECO:0000256" key="3">
    <source>
        <dbReference type="ARBA" id="ARBA00008919"/>
    </source>
</evidence>
<gene>
    <name evidence="14" type="ORF">JTE90_019160</name>
</gene>
<dbReference type="InterPro" id="IPR055270">
    <property type="entry name" value="Glyco_tran_10_C"/>
</dbReference>
<dbReference type="PANTHER" id="PTHR11929:SF194">
    <property type="entry name" value="ALPHA-(1,3)-FUCOSYLTRANSFERASE 10"/>
    <property type="match status" value="1"/>
</dbReference>
<comment type="similarity">
    <text evidence="3 11">Belongs to the glycosyltransferase 10 family.</text>
</comment>
<feature type="domain" description="Fucosyltransferase N-terminal" evidence="13">
    <location>
        <begin position="70"/>
        <end position="169"/>
    </location>
</feature>